<gene>
    <name evidence="1" type="ORF">DFR49_2255</name>
</gene>
<keyword evidence="2" id="KW-1185">Reference proteome</keyword>
<dbReference type="InterPro" id="IPR021955">
    <property type="entry name" value="DUF3572"/>
</dbReference>
<dbReference type="AlphaFoldDB" id="A0A397P384"/>
<dbReference type="EMBL" id="QXDC01000003">
    <property type="protein sequence ID" value="RIA44020.1"/>
    <property type="molecule type" value="Genomic_DNA"/>
</dbReference>
<comment type="caution">
    <text evidence="1">The sequence shown here is derived from an EMBL/GenBank/DDBJ whole genome shotgun (WGS) entry which is preliminary data.</text>
</comment>
<sequence>MPLRETIEQDANTLALRALAWTLAEPDRAARLLALTGLDPHALRARADDPDMLAATLGFLESHEPDLIGCAAALDVPPGALIAARAALETR</sequence>
<name>A0A397P384_9SPHN</name>
<evidence type="ECO:0000313" key="2">
    <source>
        <dbReference type="Proteomes" id="UP000266568"/>
    </source>
</evidence>
<dbReference type="Pfam" id="PF12096">
    <property type="entry name" value="DUF3572"/>
    <property type="match status" value="1"/>
</dbReference>
<proteinExistence type="predicted"/>
<dbReference type="Proteomes" id="UP000266568">
    <property type="component" value="Unassembled WGS sequence"/>
</dbReference>
<organism evidence="1 2">
    <name type="scientific">Hephaestia caeni</name>
    <dbReference type="NCBI Taxonomy" id="645617"/>
    <lineage>
        <taxon>Bacteria</taxon>
        <taxon>Pseudomonadati</taxon>
        <taxon>Pseudomonadota</taxon>
        <taxon>Alphaproteobacteria</taxon>
        <taxon>Sphingomonadales</taxon>
        <taxon>Sphingomonadaceae</taxon>
        <taxon>Hephaestia</taxon>
    </lineage>
</organism>
<accession>A0A397P384</accession>
<protein>
    <submittedName>
        <fullName evidence="1">Uncharacterized protein DUF3572</fullName>
    </submittedName>
</protein>
<reference evidence="1 2" key="1">
    <citation type="submission" date="2018-08" db="EMBL/GenBank/DDBJ databases">
        <title>Genomic Encyclopedia of Type Strains, Phase IV (KMG-IV): sequencing the most valuable type-strain genomes for metagenomic binning, comparative biology and taxonomic classification.</title>
        <authorList>
            <person name="Goeker M."/>
        </authorList>
    </citation>
    <scope>NUCLEOTIDE SEQUENCE [LARGE SCALE GENOMIC DNA]</scope>
    <source>
        <strain evidence="1 2">DSM 25527</strain>
    </source>
</reference>
<dbReference type="OrthoDB" id="7356934at2"/>
<evidence type="ECO:0000313" key="1">
    <source>
        <dbReference type="EMBL" id="RIA44020.1"/>
    </source>
</evidence>
<dbReference type="RefSeq" id="WP_119035786.1">
    <property type="nucleotide sequence ID" value="NZ_QXDC01000003.1"/>
</dbReference>